<dbReference type="UniPathway" id="UPA00109">
    <property type="reaction ID" value="UER00185"/>
</dbReference>
<dbReference type="EMBL" id="BNJF01000001">
    <property type="protein sequence ID" value="GHO44260.1"/>
    <property type="molecule type" value="Genomic_DNA"/>
</dbReference>
<name>A0A8J3MQS3_9CHLR</name>
<feature type="binding site" evidence="12 14">
    <location>
        <begin position="353"/>
        <end position="356"/>
    </location>
    <ligand>
        <name>ATP</name>
        <dbReference type="ChEBI" id="CHEBI:30616"/>
    </ligand>
</feature>
<gene>
    <name evidence="12 16" type="primary">pgk</name>
    <name evidence="16" type="ORF">KSX_24230</name>
</gene>
<sequence>MNKQTIRDIDVAGKRILVRVDFNVPLDEHQHITDDMRITAALPTLRYLLNHGAALILMSHLGRPKGQVVETLRLRPVAQRLSELLGQPIITTQDCVGPEAQATAQALEPGQVLLLENLRFHKEEELNDNEFARQLAELGSLYVNDAFGTAHRAHASTEGVTHFLPGVAGFLMEKELNYLGSALETPQRPFMAIVGGAKVSDKIAVLERLIAIADGILIGGGMANTFLKAEGHEIGESLVEDSKLDVARALLGQARERGIQFLLPVDVVIADRFAPDATSRIVSCDEVPAGWRILDIGPESVKQFGEALSPAQTIIFNGTLGVAEMPAFAKGTNAVIHLLTERTAAGATTIIGGGDSAAAVEQANAAQSMSHVSTGGGASLEFLEGKTLPGVAALRNH</sequence>
<dbReference type="GO" id="GO:0043531">
    <property type="term" value="F:ADP binding"/>
    <property type="evidence" value="ECO:0007669"/>
    <property type="project" value="TreeGrafter"/>
</dbReference>
<evidence type="ECO:0000256" key="1">
    <source>
        <dbReference type="ARBA" id="ARBA00000642"/>
    </source>
</evidence>
<evidence type="ECO:0000256" key="14">
    <source>
        <dbReference type="PIRSR" id="PIRSR000724-2"/>
    </source>
</evidence>
<evidence type="ECO:0000256" key="8">
    <source>
        <dbReference type="ARBA" id="ARBA00022741"/>
    </source>
</evidence>
<dbReference type="RefSeq" id="WP_220193669.1">
    <property type="nucleotide sequence ID" value="NZ_BNJF01000001.1"/>
</dbReference>
<evidence type="ECO:0000313" key="16">
    <source>
        <dbReference type="EMBL" id="GHO44260.1"/>
    </source>
</evidence>
<feature type="binding site" evidence="12 13">
    <location>
        <begin position="60"/>
        <end position="63"/>
    </location>
    <ligand>
        <name>substrate</name>
    </ligand>
</feature>
<dbReference type="PIRSF" id="PIRSF000724">
    <property type="entry name" value="Pgk"/>
    <property type="match status" value="1"/>
</dbReference>
<feature type="binding site" evidence="12 14">
    <location>
        <position position="202"/>
    </location>
    <ligand>
        <name>ATP</name>
        <dbReference type="ChEBI" id="CHEBI:30616"/>
    </ligand>
</feature>
<feature type="binding site" evidence="12 14">
    <location>
        <position position="324"/>
    </location>
    <ligand>
        <name>ATP</name>
        <dbReference type="ChEBI" id="CHEBI:30616"/>
    </ligand>
</feature>
<dbReference type="Gene3D" id="3.40.50.1260">
    <property type="entry name" value="Phosphoglycerate kinase, N-terminal domain"/>
    <property type="match status" value="2"/>
</dbReference>
<dbReference type="FunFam" id="3.40.50.1260:FF:000003">
    <property type="entry name" value="Phosphoglycerate kinase"/>
    <property type="match status" value="1"/>
</dbReference>
<evidence type="ECO:0000313" key="17">
    <source>
        <dbReference type="Proteomes" id="UP000612362"/>
    </source>
</evidence>
<evidence type="ECO:0000256" key="15">
    <source>
        <dbReference type="RuleBase" id="RU000532"/>
    </source>
</evidence>
<evidence type="ECO:0000256" key="10">
    <source>
        <dbReference type="ARBA" id="ARBA00022840"/>
    </source>
</evidence>
<keyword evidence="8 12" id="KW-0547">Nucleotide-binding</keyword>
<dbReference type="GO" id="GO:0005829">
    <property type="term" value="C:cytosol"/>
    <property type="evidence" value="ECO:0007669"/>
    <property type="project" value="TreeGrafter"/>
</dbReference>
<dbReference type="FunFam" id="3.40.50.1260:FF:000006">
    <property type="entry name" value="Phosphoglycerate kinase"/>
    <property type="match status" value="1"/>
</dbReference>
<dbReference type="PANTHER" id="PTHR11406:SF23">
    <property type="entry name" value="PHOSPHOGLYCERATE KINASE 1, CHLOROPLASTIC-RELATED"/>
    <property type="match status" value="1"/>
</dbReference>
<feature type="binding site" evidence="12">
    <location>
        <position position="152"/>
    </location>
    <ligand>
        <name>substrate</name>
    </ligand>
</feature>
<keyword evidence="10 12" id="KW-0067">ATP-binding</keyword>
<dbReference type="AlphaFoldDB" id="A0A8J3MQS3"/>
<evidence type="ECO:0000256" key="5">
    <source>
        <dbReference type="ARBA" id="ARBA00013061"/>
    </source>
</evidence>
<dbReference type="PANTHER" id="PTHR11406">
    <property type="entry name" value="PHOSPHOGLYCERATE KINASE"/>
    <property type="match status" value="1"/>
</dbReference>
<dbReference type="InterPro" id="IPR036043">
    <property type="entry name" value="Phosphoglycerate_kinase_sf"/>
</dbReference>
<reference evidence="16" key="1">
    <citation type="submission" date="2020-10" db="EMBL/GenBank/DDBJ databases">
        <title>Taxonomic study of unclassified bacteria belonging to the class Ktedonobacteria.</title>
        <authorList>
            <person name="Yabe S."/>
            <person name="Wang C.M."/>
            <person name="Zheng Y."/>
            <person name="Sakai Y."/>
            <person name="Cavaletti L."/>
            <person name="Monciardini P."/>
            <person name="Donadio S."/>
        </authorList>
    </citation>
    <scope>NUCLEOTIDE SEQUENCE</scope>
    <source>
        <strain evidence="16">SOSP1-1</strain>
    </source>
</reference>
<comment type="subcellular location">
    <subcellularLocation>
        <location evidence="12">Cytoplasm</location>
    </subcellularLocation>
</comment>
<evidence type="ECO:0000256" key="11">
    <source>
        <dbReference type="ARBA" id="ARBA00023152"/>
    </source>
</evidence>
<comment type="pathway">
    <text evidence="2 12">Carbohydrate degradation; glycolysis; pyruvate from D-glyceraldehyde 3-phosphate: step 2/5.</text>
</comment>
<comment type="caution">
    <text evidence="16">The sequence shown here is derived from an EMBL/GenBank/DDBJ whole genome shotgun (WGS) entry which is preliminary data.</text>
</comment>
<feature type="binding site" evidence="12">
    <location>
        <position position="37"/>
    </location>
    <ligand>
        <name>substrate</name>
    </ligand>
</feature>
<keyword evidence="7 12" id="KW-0808">Transferase</keyword>
<keyword evidence="9 12" id="KW-0418">Kinase</keyword>
<dbReference type="PRINTS" id="PR00477">
    <property type="entry name" value="PHGLYCKINASE"/>
</dbReference>
<keyword evidence="11 12" id="KW-0324">Glycolysis</keyword>
<comment type="caution">
    <text evidence="12">Lacks conserved residue(s) required for the propagation of feature annotation.</text>
</comment>
<dbReference type="InterPro" id="IPR015824">
    <property type="entry name" value="Phosphoglycerate_kinase_N"/>
</dbReference>
<feature type="binding site" evidence="13">
    <location>
        <position position="152"/>
    </location>
    <ligand>
        <name>(2R)-3-phosphoglycerate</name>
        <dbReference type="ChEBI" id="CHEBI:58272"/>
    </ligand>
</feature>
<dbReference type="GO" id="GO:0005524">
    <property type="term" value="F:ATP binding"/>
    <property type="evidence" value="ECO:0007669"/>
    <property type="project" value="UniProtKB-KW"/>
</dbReference>
<comment type="catalytic activity">
    <reaction evidence="1 12 15">
        <text>(2R)-3-phosphoglycerate + ATP = (2R)-3-phospho-glyceroyl phosphate + ADP</text>
        <dbReference type="Rhea" id="RHEA:14801"/>
        <dbReference type="ChEBI" id="CHEBI:30616"/>
        <dbReference type="ChEBI" id="CHEBI:57604"/>
        <dbReference type="ChEBI" id="CHEBI:58272"/>
        <dbReference type="ChEBI" id="CHEBI:456216"/>
        <dbReference type="EC" id="2.7.2.3"/>
    </reaction>
</comment>
<feature type="binding site" evidence="12">
    <location>
        <position position="119"/>
    </location>
    <ligand>
        <name>substrate</name>
    </ligand>
</feature>
<evidence type="ECO:0000256" key="4">
    <source>
        <dbReference type="ARBA" id="ARBA00011245"/>
    </source>
</evidence>
<evidence type="ECO:0000256" key="7">
    <source>
        <dbReference type="ARBA" id="ARBA00022679"/>
    </source>
</evidence>
<dbReference type="GO" id="GO:0006094">
    <property type="term" value="P:gluconeogenesis"/>
    <property type="evidence" value="ECO:0007669"/>
    <property type="project" value="TreeGrafter"/>
</dbReference>
<feature type="binding site" evidence="13">
    <location>
        <position position="37"/>
    </location>
    <ligand>
        <name>(2R)-3-phosphoglycerate</name>
        <dbReference type="ChEBI" id="CHEBI:58272"/>
    </ligand>
</feature>
<dbReference type="Proteomes" id="UP000612362">
    <property type="component" value="Unassembled WGS sequence"/>
</dbReference>
<dbReference type="CDD" id="cd00318">
    <property type="entry name" value="Phosphoglycerate_kinase"/>
    <property type="match status" value="1"/>
</dbReference>
<dbReference type="InterPro" id="IPR001576">
    <property type="entry name" value="Phosphoglycerate_kinase"/>
</dbReference>
<dbReference type="GO" id="GO:0004618">
    <property type="term" value="F:phosphoglycerate kinase activity"/>
    <property type="evidence" value="ECO:0007669"/>
    <property type="project" value="UniProtKB-UniRule"/>
</dbReference>
<comment type="subunit">
    <text evidence="4 12">Monomer.</text>
</comment>
<protein>
    <recommendedName>
        <fullName evidence="6 12">Phosphoglycerate kinase</fullName>
        <ecNumber evidence="5 12">2.7.2.3</ecNumber>
    </recommendedName>
</protein>
<feature type="binding site" evidence="13">
    <location>
        <position position="119"/>
    </location>
    <ligand>
        <name>(2R)-3-phosphoglycerate</name>
        <dbReference type="ChEBI" id="CHEBI:58272"/>
    </ligand>
</feature>
<proteinExistence type="inferred from homology"/>
<evidence type="ECO:0000256" key="6">
    <source>
        <dbReference type="ARBA" id="ARBA00016471"/>
    </source>
</evidence>
<dbReference type="GO" id="GO:0006096">
    <property type="term" value="P:glycolytic process"/>
    <property type="evidence" value="ECO:0007669"/>
    <property type="project" value="UniProtKB-UniRule"/>
</dbReference>
<feature type="binding site" evidence="12 13">
    <location>
        <begin position="21"/>
        <end position="23"/>
    </location>
    <ligand>
        <name>substrate</name>
    </ligand>
</feature>
<accession>A0A8J3MQS3</accession>
<dbReference type="SUPFAM" id="SSF53748">
    <property type="entry name" value="Phosphoglycerate kinase"/>
    <property type="match status" value="1"/>
</dbReference>
<keyword evidence="17" id="KW-1185">Reference proteome</keyword>
<dbReference type="EC" id="2.7.2.3" evidence="5 12"/>
<dbReference type="Pfam" id="PF00162">
    <property type="entry name" value="PGK"/>
    <property type="match status" value="1"/>
</dbReference>
<evidence type="ECO:0000256" key="12">
    <source>
        <dbReference type="HAMAP-Rule" id="MF_00145"/>
    </source>
</evidence>
<evidence type="ECO:0000256" key="9">
    <source>
        <dbReference type="ARBA" id="ARBA00022777"/>
    </source>
</evidence>
<evidence type="ECO:0000256" key="3">
    <source>
        <dbReference type="ARBA" id="ARBA00008982"/>
    </source>
</evidence>
<comment type="similarity">
    <text evidence="3 12 15">Belongs to the phosphoglycerate kinase family.</text>
</comment>
<organism evidence="16 17">
    <name type="scientific">Ktedonospora formicarum</name>
    <dbReference type="NCBI Taxonomy" id="2778364"/>
    <lineage>
        <taxon>Bacteria</taxon>
        <taxon>Bacillati</taxon>
        <taxon>Chloroflexota</taxon>
        <taxon>Ktedonobacteria</taxon>
        <taxon>Ktedonobacterales</taxon>
        <taxon>Ktedonobacteraceae</taxon>
        <taxon>Ktedonospora</taxon>
    </lineage>
</organism>
<evidence type="ECO:0000256" key="13">
    <source>
        <dbReference type="PIRSR" id="PIRSR000724-1"/>
    </source>
</evidence>
<dbReference type="HAMAP" id="MF_00145">
    <property type="entry name" value="Phosphoglyc_kinase"/>
    <property type="match status" value="1"/>
</dbReference>
<evidence type="ECO:0000256" key="2">
    <source>
        <dbReference type="ARBA" id="ARBA00004838"/>
    </source>
</evidence>
<keyword evidence="12" id="KW-0963">Cytoplasm</keyword>